<accession>X8DNI2</accession>
<dbReference type="InterPro" id="IPR015421">
    <property type="entry name" value="PyrdxlP-dep_Trfase_major"/>
</dbReference>
<dbReference type="FunFam" id="3.40.640.10:FF:000199">
    <property type="entry name" value="Glycine dehydrogenase [decarboxylating], mitochondrial"/>
    <property type="match status" value="1"/>
</dbReference>
<dbReference type="AlphaFoldDB" id="X8DNI2"/>
<dbReference type="Gene3D" id="3.90.1150.10">
    <property type="entry name" value="Aspartate Aminotransferase, domain 1"/>
    <property type="match status" value="1"/>
</dbReference>
<dbReference type="InterPro" id="IPR015424">
    <property type="entry name" value="PyrdxlP-dep_Trfase"/>
</dbReference>
<evidence type="ECO:0000256" key="2">
    <source>
        <dbReference type="ARBA" id="ARBA00023002"/>
    </source>
</evidence>
<dbReference type="InterPro" id="IPR049315">
    <property type="entry name" value="GDC-P_N"/>
</dbReference>
<feature type="domain" description="Glycine cleavage system P-protein N-terminal" evidence="4">
    <location>
        <begin position="15"/>
        <end position="229"/>
    </location>
</feature>
<reference evidence="5 6" key="1">
    <citation type="submission" date="2013-12" db="EMBL/GenBank/DDBJ databases">
        <authorList>
            <person name="Zelazny A."/>
            <person name="Olivier K."/>
            <person name="Holland S."/>
            <person name="Lenaerts A."/>
            <person name="Ordway D."/>
            <person name="DeGroote M.A."/>
            <person name="Parker T."/>
            <person name="Sizemore C."/>
            <person name="Tallon L.J."/>
            <person name="Sadzewicz L.K."/>
            <person name="Sengamalay N."/>
            <person name="Fraser C.M."/>
            <person name="Hine E."/>
            <person name="Shefchek K.A."/>
            <person name="Das S.P."/>
            <person name="Tettelin H."/>
        </authorList>
    </citation>
    <scope>NUCLEOTIDE SEQUENCE [LARGE SCALE GENOMIC DNA]</scope>
    <source>
        <strain evidence="5 6">1513</strain>
    </source>
</reference>
<dbReference type="Pfam" id="PF02347">
    <property type="entry name" value="GDC-P"/>
    <property type="match status" value="1"/>
</dbReference>
<dbReference type="SUPFAM" id="SSF53383">
    <property type="entry name" value="PLP-dependent transferases"/>
    <property type="match status" value="1"/>
</dbReference>
<evidence type="ECO:0000313" key="5">
    <source>
        <dbReference type="EMBL" id="EUA69969.1"/>
    </source>
</evidence>
<dbReference type="Gene3D" id="3.40.640.10">
    <property type="entry name" value="Type I PLP-dependent aspartate aminotransferase-like (Major domain)"/>
    <property type="match status" value="1"/>
</dbReference>
<keyword evidence="1" id="KW-0663">Pyridoxal phosphate</keyword>
<evidence type="ECO:0000313" key="6">
    <source>
        <dbReference type="Proteomes" id="UP000023351"/>
    </source>
</evidence>
<dbReference type="EMBL" id="JAOJ01000002">
    <property type="protein sequence ID" value="EUA69969.1"/>
    <property type="molecule type" value="Genomic_DNA"/>
</dbReference>
<dbReference type="PANTHER" id="PTHR42806">
    <property type="entry name" value="GLYCINE CLEAVAGE SYSTEM P-PROTEIN"/>
    <property type="match status" value="1"/>
</dbReference>
<name>X8DNI2_9MYCO</name>
<dbReference type="GO" id="GO:0004375">
    <property type="term" value="F:glycine dehydrogenase (decarboxylating) activity"/>
    <property type="evidence" value="ECO:0007669"/>
    <property type="project" value="InterPro"/>
</dbReference>
<evidence type="ECO:0000256" key="3">
    <source>
        <dbReference type="SAM" id="MobiDB-lite"/>
    </source>
</evidence>
<evidence type="ECO:0000256" key="1">
    <source>
        <dbReference type="ARBA" id="ARBA00022898"/>
    </source>
</evidence>
<sequence>MSRDSASGSAMSFANRHIGPTTADIDTMLATIGVASLDELAEKAVPASILDTLRDGLASGLDVLPVAASEYEALDALRKLASQNTVAVSMIGQGYFDTLTPPVLRRHILENPAWYTAYTPYQPEISQGRLEALLNFQTMVAELTGLDIANASMLDEGTAAAEAMTLMHRAVKSASNRLVVDGDLYPQTAAVIATRAQPLGIDVVTADLAAGLPEGDFFGVIVQLPGPPGGARLDVADLCGARARRAGRGRCGPAGPYPRRSARRHRRRRRLWHHTALRCADGLRWAARGVSRGAYRPCPPAAGTPRRSLGGCRRFARIPAFVADPRTAHPSGQGHQQHLYRTGVTGCDGRDVCELPRSGRVACHRRPDPPQCAAAGLRPDTRRPHRGA</sequence>
<organism evidence="5 6">
    <name type="scientific">Mycobacteroides abscessus subsp. bolletii 1513</name>
    <dbReference type="NCBI Taxonomy" id="1299321"/>
    <lineage>
        <taxon>Bacteria</taxon>
        <taxon>Bacillati</taxon>
        <taxon>Actinomycetota</taxon>
        <taxon>Actinomycetes</taxon>
        <taxon>Mycobacteriales</taxon>
        <taxon>Mycobacteriaceae</taxon>
        <taxon>Mycobacteroides</taxon>
        <taxon>Mycobacteroides abscessus</taxon>
    </lineage>
</organism>
<dbReference type="PATRIC" id="fig|1299321.3.peg.2298"/>
<dbReference type="GO" id="GO:0009116">
    <property type="term" value="P:nucleoside metabolic process"/>
    <property type="evidence" value="ECO:0007669"/>
    <property type="project" value="InterPro"/>
</dbReference>
<evidence type="ECO:0000259" key="4">
    <source>
        <dbReference type="Pfam" id="PF02347"/>
    </source>
</evidence>
<keyword evidence="2" id="KW-0560">Oxidoreductase</keyword>
<dbReference type="InterPro" id="IPR015422">
    <property type="entry name" value="PyrdxlP-dep_Trfase_small"/>
</dbReference>
<gene>
    <name evidence="5" type="ORF">I540_2376</name>
</gene>
<feature type="region of interest" description="Disordered" evidence="3">
    <location>
        <begin position="365"/>
        <end position="388"/>
    </location>
</feature>
<proteinExistence type="predicted"/>
<dbReference type="PANTHER" id="PTHR42806:SF1">
    <property type="entry name" value="GLYCINE DEHYDROGENASE (DECARBOXYLATING)"/>
    <property type="match status" value="1"/>
</dbReference>
<dbReference type="InterPro" id="IPR023010">
    <property type="entry name" value="GcvPA"/>
</dbReference>
<comment type="caution">
    <text evidence="5">The sequence shown here is derived from an EMBL/GenBank/DDBJ whole genome shotgun (WGS) entry which is preliminary data.</text>
</comment>
<dbReference type="Proteomes" id="UP000023351">
    <property type="component" value="Unassembled WGS sequence"/>
</dbReference>
<protein>
    <submittedName>
        <fullName evidence="5">Glycine cleavage system P-family protein</fullName>
    </submittedName>
</protein>